<keyword evidence="3" id="KW-1185">Reference proteome</keyword>
<proteinExistence type="predicted"/>
<name>A0A3S9UQI4_9CAUD</name>
<accession>A0A3S9UQI4</accession>
<sequence length="562" mass="62726">MPYNPKQYDPAKPFLRGGDDNIVDENDKNRIRAYDLYENIYLNSAETLKLVLRGDDSVPILMPSGRKIVEAVHRFLGVGFDYLVEPDRGDEGVRQSLDVYFRNLFKREAVKAKFTSNKRWGLIRGDAHFYIHADPNKKAGERLSIEEVDPRQVFLIEEGTSVVGFHMVDIIQDFRAKDDPSKKIARRRTFRRVKDDAGNFTGRVSSELTHWTLGNWDDRGAIPDETARLKERVVSSEFDEEVEELPEPISQLPLYRWRNKPPQNSTWGTSQLEGMETLAYALNQSLTDEDATIVFQGLGMYVTNASPPVDPNTGELTDWNIGPMQIIEIPGSAQDQYFNRVSGVQDISPFQDHMRWIDEKGIAEGSGTPEVAIGRVDVTSAESGISLELQLKPLLAANEEKELELIVVMDQMLHDIATMWLPAYEGDYEDTIGGGRPFASADLLNECSVVCVFADPMPVNKTQVIQDTLLLQQSHLILRKMAVAKLRSIGWEYPATDAEGRPLTDDDIADMLLAEAEADASVGMSALDSGGGGEFDEQGNPIDQFGNSTETPPDVTQVPLNA</sequence>
<organism evidence="2 3">
    <name type="scientific">Mycobacterium phage DrLupo</name>
    <dbReference type="NCBI Taxonomy" id="2499037"/>
    <lineage>
        <taxon>Viruses</taxon>
        <taxon>Duplodnaviria</taxon>
        <taxon>Heunggongvirae</taxon>
        <taxon>Uroviricota</taxon>
        <taxon>Caudoviricetes</taxon>
        <taxon>Barnyardvirus</taxon>
        <taxon>Barnyardvirus drlupo</taxon>
    </lineage>
</organism>
<dbReference type="KEGG" id="vg:55612966"/>
<evidence type="ECO:0000313" key="3">
    <source>
        <dbReference type="Proteomes" id="UP000288363"/>
    </source>
</evidence>
<protein>
    <submittedName>
        <fullName evidence="2">Portal protein</fullName>
    </submittedName>
</protein>
<dbReference type="GeneID" id="55612966"/>
<evidence type="ECO:0000256" key="1">
    <source>
        <dbReference type="SAM" id="MobiDB-lite"/>
    </source>
</evidence>
<dbReference type="RefSeq" id="YP_009842705.1">
    <property type="nucleotide sequence ID" value="NC_048743.1"/>
</dbReference>
<dbReference type="EMBL" id="MK279909">
    <property type="protein sequence ID" value="AZS12543.1"/>
    <property type="molecule type" value="Genomic_DNA"/>
</dbReference>
<reference evidence="2 3" key="1">
    <citation type="submission" date="2018-12" db="EMBL/GenBank/DDBJ databases">
        <authorList>
            <person name="Almail A."/>
            <person name="Dorhout K.E."/>
            <person name="Johnson J."/>
            <person name="Jorgensen H.J."/>
            <person name="Tolsma S."/>
            <person name="Garlena R.A."/>
            <person name="Russell D.A."/>
            <person name="Pope W.H."/>
            <person name="Jacobs-Sera D."/>
            <person name="Hatfull G.F."/>
        </authorList>
    </citation>
    <scope>NUCLEOTIDE SEQUENCE [LARGE SCALE GENOMIC DNA]</scope>
</reference>
<feature type="region of interest" description="Disordered" evidence="1">
    <location>
        <begin position="524"/>
        <end position="562"/>
    </location>
</feature>
<evidence type="ECO:0000313" key="2">
    <source>
        <dbReference type="EMBL" id="AZS12543.1"/>
    </source>
</evidence>
<gene>
    <name evidence="2" type="primary">7</name>
    <name evidence="2" type="ORF">SEA_DRLUPO_7</name>
</gene>
<dbReference type="Proteomes" id="UP000288363">
    <property type="component" value="Segment"/>
</dbReference>